<evidence type="ECO:0000256" key="4">
    <source>
        <dbReference type="ARBA" id="ARBA00022723"/>
    </source>
</evidence>
<dbReference type="InterPro" id="IPR002401">
    <property type="entry name" value="Cyt_P450_E_grp-I"/>
</dbReference>
<dbReference type="Pfam" id="PF00067">
    <property type="entry name" value="p450"/>
    <property type="match status" value="1"/>
</dbReference>
<keyword evidence="3" id="KW-0349">Heme</keyword>
<name>A0AAW0JII5_QUESU</name>
<dbReference type="EMBL" id="PKMF04000544">
    <property type="protein sequence ID" value="KAK7826554.1"/>
    <property type="molecule type" value="Genomic_DNA"/>
</dbReference>
<dbReference type="PRINTS" id="PR00463">
    <property type="entry name" value="EP450I"/>
</dbReference>
<sequence length="91" mass="10591">MEWPMTKLLKQPPLIKKATKELDRVIGRERWVEEKDIPQLPYIEAIVKETMRKHPVVGLLVPRLALEDCDCMNFTYQEGGDAYNIFDISST</sequence>
<dbReference type="PANTHER" id="PTHR47944">
    <property type="entry name" value="CYTOCHROME P450 98A9"/>
    <property type="match status" value="1"/>
</dbReference>
<dbReference type="PANTHER" id="PTHR47944:SF5">
    <property type="entry name" value="CYTOCHROME P450 71A1-LIKE"/>
    <property type="match status" value="1"/>
</dbReference>
<evidence type="ECO:0000313" key="8">
    <source>
        <dbReference type="EMBL" id="KAK7826554.1"/>
    </source>
</evidence>
<comment type="similarity">
    <text evidence="2">Belongs to the cytochrome P450 family.</text>
</comment>
<accession>A0AAW0JII5</accession>
<proteinExistence type="inferred from homology"/>
<dbReference type="AlphaFoldDB" id="A0AAW0JII5"/>
<keyword evidence="9" id="KW-1185">Reference proteome</keyword>
<protein>
    <submittedName>
        <fullName evidence="8">Valine n-monooxygenase 1</fullName>
    </submittedName>
</protein>
<reference evidence="8 9" key="1">
    <citation type="journal article" date="2018" name="Sci. Data">
        <title>The draft genome sequence of cork oak.</title>
        <authorList>
            <person name="Ramos A.M."/>
            <person name="Usie A."/>
            <person name="Barbosa P."/>
            <person name="Barros P.M."/>
            <person name="Capote T."/>
            <person name="Chaves I."/>
            <person name="Simoes F."/>
            <person name="Abreu I."/>
            <person name="Carrasquinho I."/>
            <person name="Faro C."/>
            <person name="Guimaraes J.B."/>
            <person name="Mendonca D."/>
            <person name="Nobrega F."/>
            <person name="Rodrigues L."/>
            <person name="Saibo N.J.M."/>
            <person name="Varela M.C."/>
            <person name="Egas C."/>
            <person name="Matos J."/>
            <person name="Miguel C.M."/>
            <person name="Oliveira M.M."/>
            <person name="Ricardo C.P."/>
            <person name="Goncalves S."/>
        </authorList>
    </citation>
    <scope>NUCLEOTIDE SEQUENCE [LARGE SCALE GENOMIC DNA]</scope>
    <source>
        <strain evidence="9">cv. HL8</strain>
    </source>
</reference>
<evidence type="ECO:0000256" key="2">
    <source>
        <dbReference type="ARBA" id="ARBA00010617"/>
    </source>
</evidence>
<gene>
    <name evidence="8" type="primary">CYP79D1</name>
    <name evidence="8" type="ORF">CFP56_032108</name>
</gene>
<organism evidence="8 9">
    <name type="scientific">Quercus suber</name>
    <name type="common">Cork oak</name>
    <dbReference type="NCBI Taxonomy" id="58331"/>
    <lineage>
        <taxon>Eukaryota</taxon>
        <taxon>Viridiplantae</taxon>
        <taxon>Streptophyta</taxon>
        <taxon>Embryophyta</taxon>
        <taxon>Tracheophyta</taxon>
        <taxon>Spermatophyta</taxon>
        <taxon>Magnoliopsida</taxon>
        <taxon>eudicotyledons</taxon>
        <taxon>Gunneridae</taxon>
        <taxon>Pentapetalae</taxon>
        <taxon>rosids</taxon>
        <taxon>fabids</taxon>
        <taxon>Fagales</taxon>
        <taxon>Fagaceae</taxon>
        <taxon>Quercus</taxon>
    </lineage>
</organism>
<evidence type="ECO:0000256" key="1">
    <source>
        <dbReference type="ARBA" id="ARBA00001971"/>
    </source>
</evidence>
<dbReference type="GO" id="GO:0004497">
    <property type="term" value="F:monooxygenase activity"/>
    <property type="evidence" value="ECO:0007669"/>
    <property type="project" value="UniProtKB-KW"/>
</dbReference>
<dbReference type="InterPro" id="IPR036396">
    <property type="entry name" value="Cyt_P450_sf"/>
</dbReference>
<dbReference type="GO" id="GO:0016705">
    <property type="term" value="F:oxidoreductase activity, acting on paired donors, with incorporation or reduction of molecular oxygen"/>
    <property type="evidence" value="ECO:0007669"/>
    <property type="project" value="InterPro"/>
</dbReference>
<keyword evidence="4" id="KW-0479">Metal-binding</keyword>
<comment type="caution">
    <text evidence="8">The sequence shown here is derived from an EMBL/GenBank/DDBJ whole genome shotgun (WGS) entry which is preliminary data.</text>
</comment>
<comment type="cofactor">
    <cofactor evidence="1">
        <name>heme</name>
        <dbReference type="ChEBI" id="CHEBI:30413"/>
    </cofactor>
</comment>
<keyword evidence="7" id="KW-0503">Monooxygenase</keyword>
<evidence type="ECO:0000256" key="6">
    <source>
        <dbReference type="ARBA" id="ARBA00023004"/>
    </source>
</evidence>
<dbReference type="Gene3D" id="1.10.630.10">
    <property type="entry name" value="Cytochrome P450"/>
    <property type="match status" value="1"/>
</dbReference>
<evidence type="ECO:0000313" key="9">
    <source>
        <dbReference type="Proteomes" id="UP000237347"/>
    </source>
</evidence>
<dbReference type="InterPro" id="IPR001128">
    <property type="entry name" value="Cyt_P450"/>
</dbReference>
<evidence type="ECO:0000256" key="3">
    <source>
        <dbReference type="ARBA" id="ARBA00022617"/>
    </source>
</evidence>
<evidence type="ECO:0000256" key="5">
    <source>
        <dbReference type="ARBA" id="ARBA00023002"/>
    </source>
</evidence>
<keyword evidence="6" id="KW-0408">Iron</keyword>
<evidence type="ECO:0000256" key="7">
    <source>
        <dbReference type="ARBA" id="ARBA00023033"/>
    </source>
</evidence>
<keyword evidence="5" id="KW-0560">Oxidoreductase</keyword>
<dbReference type="SUPFAM" id="SSF48264">
    <property type="entry name" value="Cytochrome P450"/>
    <property type="match status" value="1"/>
</dbReference>
<dbReference type="GO" id="GO:0020037">
    <property type="term" value="F:heme binding"/>
    <property type="evidence" value="ECO:0007669"/>
    <property type="project" value="InterPro"/>
</dbReference>
<dbReference type="GO" id="GO:0005506">
    <property type="term" value="F:iron ion binding"/>
    <property type="evidence" value="ECO:0007669"/>
    <property type="project" value="InterPro"/>
</dbReference>
<dbReference type="Proteomes" id="UP000237347">
    <property type="component" value="Unassembled WGS sequence"/>
</dbReference>